<dbReference type="SUPFAM" id="SSF51261">
    <property type="entry name" value="Duplicated hybrid motif"/>
    <property type="match status" value="1"/>
</dbReference>
<dbReference type="InterPro" id="IPR050570">
    <property type="entry name" value="Cell_wall_metabolism_enzyme"/>
</dbReference>
<dbReference type="PANTHER" id="PTHR21666:SF270">
    <property type="entry name" value="MUREIN HYDROLASE ACTIVATOR ENVC"/>
    <property type="match status" value="1"/>
</dbReference>
<dbReference type="Pfam" id="PF01551">
    <property type="entry name" value="Peptidase_M23"/>
    <property type="match status" value="1"/>
</dbReference>
<comment type="caution">
    <text evidence="3">The sequence shown here is derived from an EMBL/GenBank/DDBJ whole genome shotgun (WGS) entry which is preliminary data.</text>
</comment>
<reference evidence="3" key="1">
    <citation type="journal article" date="2021" name="PeerJ">
        <title>Extensive microbial diversity within the chicken gut microbiome revealed by metagenomics and culture.</title>
        <authorList>
            <person name="Gilroy R."/>
            <person name="Ravi A."/>
            <person name="Getino M."/>
            <person name="Pursley I."/>
            <person name="Horton D.L."/>
            <person name="Alikhan N.F."/>
            <person name="Baker D."/>
            <person name="Gharbi K."/>
            <person name="Hall N."/>
            <person name="Watson M."/>
            <person name="Adriaenssens E.M."/>
            <person name="Foster-Nyarko E."/>
            <person name="Jarju S."/>
            <person name="Secka A."/>
            <person name="Antonio M."/>
            <person name="Oren A."/>
            <person name="Chaudhuri R.R."/>
            <person name="La Ragione R."/>
            <person name="Hildebrand F."/>
            <person name="Pallen M.J."/>
        </authorList>
    </citation>
    <scope>NUCLEOTIDE SEQUENCE</scope>
    <source>
        <strain evidence="3">ChiBcec15-1070</strain>
    </source>
</reference>
<dbReference type="InterPro" id="IPR018392">
    <property type="entry name" value="LysM"/>
</dbReference>
<dbReference type="CDD" id="cd12797">
    <property type="entry name" value="M23_peptidase"/>
    <property type="match status" value="1"/>
</dbReference>
<organism evidence="3 4">
    <name type="scientific">Candidatus Rikenella faecigallinarum</name>
    <dbReference type="NCBI Taxonomy" id="2838745"/>
    <lineage>
        <taxon>Bacteria</taxon>
        <taxon>Pseudomonadati</taxon>
        <taxon>Bacteroidota</taxon>
        <taxon>Bacteroidia</taxon>
        <taxon>Bacteroidales</taxon>
        <taxon>Rikenellaceae</taxon>
        <taxon>Rikenella</taxon>
    </lineage>
</organism>
<dbReference type="Gene3D" id="3.10.350.10">
    <property type="entry name" value="LysM domain"/>
    <property type="match status" value="1"/>
</dbReference>
<sequence>MRINQTFTWFASLFLAMLTVAPSAAQRRTTTTPRIEDLPRRPLDTVATPDPDTRIILFSNNTWEYYRPAMERLDELPVYRNNWDTTSVFSYRNVELEDLPQVVELKLIDSLSQFCSPVRGKVLSKYGPRRRRSHNGIDVPMKVGEPVMAAFDGKVRYSRYNTGGFGNLVIIRHPNGLETWSAHLSKRNVEVGDYVKAGQVIGYVGATGRAYGPHLHFEVRYCDQTFDPEFLFDFERGMLRYHTFALERSFFNIHSRASELLDEEDWTDQEIANSLLAEADDSTTIRAAQPKPVAAEPVYHIVRQGDILGRIAIRYGTTITKICQLNGIDRNSILRLGQRLRVK</sequence>
<evidence type="ECO:0000256" key="1">
    <source>
        <dbReference type="SAM" id="SignalP"/>
    </source>
</evidence>
<dbReference type="EMBL" id="DXHL01000003">
    <property type="protein sequence ID" value="HIW09938.1"/>
    <property type="molecule type" value="Genomic_DNA"/>
</dbReference>
<dbReference type="SUPFAM" id="SSF54106">
    <property type="entry name" value="LysM domain"/>
    <property type="match status" value="1"/>
</dbReference>
<gene>
    <name evidence="3" type="ORF">H9888_00405</name>
</gene>
<dbReference type="Pfam" id="PF01476">
    <property type="entry name" value="LysM"/>
    <property type="match status" value="1"/>
</dbReference>
<dbReference type="CDD" id="cd00118">
    <property type="entry name" value="LysM"/>
    <property type="match status" value="1"/>
</dbReference>
<feature type="signal peptide" evidence="1">
    <location>
        <begin position="1"/>
        <end position="25"/>
    </location>
</feature>
<feature type="domain" description="LysM" evidence="2">
    <location>
        <begin position="298"/>
        <end position="342"/>
    </location>
</feature>
<reference evidence="3" key="2">
    <citation type="submission" date="2021-04" db="EMBL/GenBank/DDBJ databases">
        <authorList>
            <person name="Gilroy R."/>
        </authorList>
    </citation>
    <scope>NUCLEOTIDE SEQUENCE</scope>
    <source>
        <strain evidence="3">ChiBcec15-1070</strain>
    </source>
</reference>
<protein>
    <submittedName>
        <fullName evidence="3">Peptidoglycan DD-metalloendopeptidase family protein</fullName>
    </submittedName>
</protein>
<dbReference type="SMART" id="SM00257">
    <property type="entry name" value="LysM"/>
    <property type="match status" value="1"/>
</dbReference>
<dbReference type="InterPro" id="IPR016047">
    <property type="entry name" value="M23ase_b-sheet_dom"/>
</dbReference>
<dbReference type="AlphaFoldDB" id="A0A9D1QBA4"/>
<dbReference type="Proteomes" id="UP000823926">
    <property type="component" value="Unassembled WGS sequence"/>
</dbReference>
<proteinExistence type="predicted"/>
<evidence type="ECO:0000313" key="4">
    <source>
        <dbReference type="Proteomes" id="UP000823926"/>
    </source>
</evidence>
<evidence type="ECO:0000313" key="3">
    <source>
        <dbReference type="EMBL" id="HIW09938.1"/>
    </source>
</evidence>
<dbReference type="InterPro" id="IPR011055">
    <property type="entry name" value="Dup_hybrid_motif"/>
</dbReference>
<evidence type="ECO:0000259" key="2">
    <source>
        <dbReference type="PROSITE" id="PS51782"/>
    </source>
</evidence>
<dbReference type="PROSITE" id="PS51782">
    <property type="entry name" value="LYSM"/>
    <property type="match status" value="1"/>
</dbReference>
<accession>A0A9D1QBA4</accession>
<dbReference type="InterPro" id="IPR036779">
    <property type="entry name" value="LysM_dom_sf"/>
</dbReference>
<name>A0A9D1QBA4_9BACT</name>
<dbReference type="Gene3D" id="2.70.70.10">
    <property type="entry name" value="Glucose Permease (Domain IIA)"/>
    <property type="match status" value="1"/>
</dbReference>
<keyword evidence="1" id="KW-0732">Signal</keyword>
<feature type="chain" id="PRO_5039242793" evidence="1">
    <location>
        <begin position="26"/>
        <end position="343"/>
    </location>
</feature>
<dbReference type="PANTHER" id="PTHR21666">
    <property type="entry name" value="PEPTIDASE-RELATED"/>
    <property type="match status" value="1"/>
</dbReference>
<dbReference type="GO" id="GO:0004222">
    <property type="term" value="F:metalloendopeptidase activity"/>
    <property type="evidence" value="ECO:0007669"/>
    <property type="project" value="TreeGrafter"/>
</dbReference>